<dbReference type="AlphaFoldDB" id="A0A8T1HGL8"/>
<dbReference type="Gene3D" id="3.10.10.10">
    <property type="entry name" value="HIV Type 1 Reverse Transcriptase, subunit A, domain 1"/>
    <property type="match status" value="1"/>
</dbReference>
<dbReference type="VEuPathDB" id="FungiDB:PC110_g15723"/>
<protein>
    <recommendedName>
        <fullName evidence="3">Reverse transcriptase</fullName>
    </recommendedName>
</protein>
<sequence>MLNAIGSTCAACLRSTDCSLRTDCAVRVETSRTLDEVSNVTSSDARRDCSEQLYTLVNVVTGEVDGDISLDSLPAVNALLELDEMSIDEFGEALKASDLAEVAVIRPEEELNYSSVVDEAVLEDTKKALSSRSGSAILKDPSDPSYPVLQEYTDVVSKTLPMGLPPDRGVRHEIDLVPGTKYCVTRQSPLPKEQYDVIDALFRAKDEAGLVRESKFPYSTPIFCVSKPNGKWCIVHAFNKLNAATIPAQTPIPRKDVLQNNMVCCTLYSALDLVDG</sequence>
<dbReference type="Proteomes" id="UP000760860">
    <property type="component" value="Unassembled WGS sequence"/>
</dbReference>
<accession>A0A8T1HGL8</accession>
<name>A0A8T1HGL8_9STRA</name>
<dbReference type="SUPFAM" id="SSF56672">
    <property type="entry name" value="DNA/RNA polymerases"/>
    <property type="match status" value="1"/>
</dbReference>
<comment type="caution">
    <text evidence="1">The sequence shown here is derived from an EMBL/GenBank/DDBJ whole genome shotgun (WGS) entry which is preliminary data.</text>
</comment>
<gene>
    <name evidence="1" type="ORF">PC129_g17821</name>
</gene>
<reference evidence="1" key="1">
    <citation type="submission" date="2018-05" db="EMBL/GenBank/DDBJ databases">
        <title>Effector identification in a new, highly contiguous assembly of the strawberry crown rot pathogen Phytophthora cactorum.</title>
        <authorList>
            <person name="Armitage A.D."/>
            <person name="Nellist C.F."/>
            <person name="Bates H."/>
            <person name="Vickerstaff R.J."/>
            <person name="Harrison R.J."/>
        </authorList>
    </citation>
    <scope>NUCLEOTIDE SEQUENCE</scope>
    <source>
        <strain evidence="1">P421</strain>
    </source>
</reference>
<evidence type="ECO:0008006" key="3">
    <source>
        <dbReference type="Google" id="ProtNLM"/>
    </source>
</evidence>
<dbReference type="InterPro" id="IPR053134">
    <property type="entry name" value="RNA-dir_DNA_polymerase"/>
</dbReference>
<dbReference type="EMBL" id="RCMV01000986">
    <property type="protein sequence ID" value="KAG3211197.1"/>
    <property type="molecule type" value="Genomic_DNA"/>
</dbReference>
<dbReference type="InterPro" id="IPR043128">
    <property type="entry name" value="Rev_trsase/Diguanyl_cyclase"/>
</dbReference>
<organism evidence="1 2">
    <name type="scientific">Phytophthora cactorum</name>
    <dbReference type="NCBI Taxonomy" id="29920"/>
    <lineage>
        <taxon>Eukaryota</taxon>
        <taxon>Sar</taxon>
        <taxon>Stramenopiles</taxon>
        <taxon>Oomycota</taxon>
        <taxon>Peronosporomycetes</taxon>
        <taxon>Peronosporales</taxon>
        <taxon>Peronosporaceae</taxon>
        <taxon>Phytophthora</taxon>
    </lineage>
</organism>
<dbReference type="PANTHER" id="PTHR24559">
    <property type="entry name" value="TRANSPOSON TY3-I GAG-POL POLYPROTEIN"/>
    <property type="match status" value="1"/>
</dbReference>
<dbReference type="Gene3D" id="3.30.70.270">
    <property type="match status" value="1"/>
</dbReference>
<dbReference type="PANTHER" id="PTHR24559:SF444">
    <property type="entry name" value="REVERSE TRANSCRIPTASE DOMAIN-CONTAINING PROTEIN"/>
    <property type="match status" value="1"/>
</dbReference>
<evidence type="ECO:0000313" key="2">
    <source>
        <dbReference type="Proteomes" id="UP000760860"/>
    </source>
</evidence>
<proteinExistence type="predicted"/>
<dbReference type="InterPro" id="IPR043502">
    <property type="entry name" value="DNA/RNA_pol_sf"/>
</dbReference>
<evidence type="ECO:0000313" key="1">
    <source>
        <dbReference type="EMBL" id="KAG3211197.1"/>
    </source>
</evidence>